<dbReference type="RefSeq" id="WP_200982091.1">
    <property type="nucleotide sequence ID" value="NZ_CP064654.1"/>
</dbReference>
<keyword evidence="4" id="KW-1185">Reference proteome</keyword>
<dbReference type="Proteomes" id="UP000594459">
    <property type="component" value="Chromosome"/>
</dbReference>
<sequence>MARVAPTVTMSTLSRPFPLKATLGIAAITVAAIGAISGKAIGSTPMLMEDTASAVAGTRIDQDNFAAIAAEDRPPDHYDLVTPEGTIPVAELSLHGRLRGRSDSWWEGADPVMLDASYDDEFSDREIEQLAHAEPAVLGQDEPAEQDHSGISTTSTNDGTVRIVDVSAAVAGAAQY</sequence>
<reference evidence="3 4" key="1">
    <citation type="submission" date="2020-11" db="EMBL/GenBank/DDBJ databases">
        <title>The genome sequence of Erythrobacter sp. 6D36.</title>
        <authorList>
            <person name="Liu Y."/>
        </authorList>
    </citation>
    <scope>NUCLEOTIDE SEQUENCE [LARGE SCALE GENOMIC DNA]</scope>
    <source>
        <strain evidence="3 4">6D36</strain>
    </source>
</reference>
<evidence type="ECO:0000256" key="1">
    <source>
        <dbReference type="SAM" id="MobiDB-lite"/>
    </source>
</evidence>
<gene>
    <name evidence="3" type="ORF">IRL76_00290</name>
</gene>
<evidence type="ECO:0000313" key="4">
    <source>
        <dbReference type="Proteomes" id="UP000594459"/>
    </source>
</evidence>
<organism evidence="3 4">
    <name type="scientific">Qipengyuania soli</name>
    <dbReference type="NCBI Taxonomy" id="2782568"/>
    <lineage>
        <taxon>Bacteria</taxon>
        <taxon>Pseudomonadati</taxon>
        <taxon>Pseudomonadota</taxon>
        <taxon>Alphaproteobacteria</taxon>
        <taxon>Sphingomonadales</taxon>
        <taxon>Erythrobacteraceae</taxon>
        <taxon>Qipengyuania</taxon>
    </lineage>
</organism>
<keyword evidence="2" id="KW-0812">Transmembrane</keyword>
<evidence type="ECO:0000313" key="3">
    <source>
        <dbReference type="EMBL" id="QPC99066.1"/>
    </source>
</evidence>
<dbReference type="AlphaFoldDB" id="A0A7S8F4N6"/>
<feature type="region of interest" description="Disordered" evidence="1">
    <location>
        <begin position="137"/>
        <end position="157"/>
    </location>
</feature>
<protein>
    <submittedName>
        <fullName evidence="3">Uncharacterized protein</fullName>
    </submittedName>
</protein>
<dbReference type="EMBL" id="CP064654">
    <property type="protein sequence ID" value="QPC99066.1"/>
    <property type="molecule type" value="Genomic_DNA"/>
</dbReference>
<keyword evidence="2" id="KW-0472">Membrane</keyword>
<keyword evidence="2" id="KW-1133">Transmembrane helix</keyword>
<accession>A0A7S8F4N6</accession>
<proteinExistence type="predicted"/>
<name>A0A7S8F4N6_9SPHN</name>
<feature type="transmembrane region" description="Helical" evidence="2">
    <location>
        <begin position="17"/>
        <end position="38"/>
    </location>
</feature>
<dbReference type="KEGG" id="qso:IRL76_00290"/>
<evidence type="ECO:0000256" key="2">
    <source>
        <dbReference type="SAM" id="Phobius"/>
    </source>
</evidence>